<dbReference type="HOGENOM" id="CLU_2698706_0_0_7"/>
<name>B8DLW9_NITV9</name>
<gene>
    <name evidence="1" type="ordered locus">DvMF_1667</name>
</gene>
<protein>
    <submittedName>
        <fullName evidence="1">Uncharacterized protein</fullName>
    </submittedName>
</protein>
<sequence>MARPRNVVPCPLCGATLRLLRTSVAGPDDRDSDYLCEVCGFTGRRRELIQGDWIRSTPPVEAEASAWRKGGLP</sequence>
<dbReference type="EMBL" id="CP001197">
    <property type="protein sequence ID" value="ACL08613.1"/>
    <property type="molecule type" value="Genomic_DNA"/>
</dbReference>
<dbReference type="KEGG" id="dvm:DvMF_1667"/>
<proteinExistence type="predicted"/>
<evidence type="ECO:0000313" key="1">
    <source>
        <dbReference type="EMBL" id="ACL08613.1"/>
    </source>
</evidence>
<reference evidence="1" key="1">
    <citation type="submission" date="2008-10" db="EMBL/GenBank/DDBJ databases">
        <title>Complete sequence of Desulfovibrio vulgaris str. 'Miyazaki F'.</title>
        <authorList>
            <person name="Lucas S."/>
            <person name="Copeland A."/>
            <person name="Lapidus A."/>
            <person name="Glavina del Rio T."/>
            <person name="Dalin E."/>
            <person name="Tice H."/>
            <person name="Bruce D."/>
            <person name="Goodwin L."/>
            <person name="Pitluck S."/>
            <person name="Sims D."/>
            <person name="Brettin T."/>
            <person name="Detter J.C."/>
            <person name="Han C."/>
            <person name="Larimer F."/>
            <person name="Land M."/>
            <person name="Hauser L."/>
            <person name="Kyrpides N."/>
            <person name="Mikhailova N."/>
            <person name="Hazen T.C."/>
            <person name="Richardson P."/>
        </authorList>
    </citation>
    <scope>NUCLEOTIDE SEQUENCE</scope>
    <source>
        <strain evidence="1">Miyazaki F</strain>
    </source>
</reference>
<dbReference type="STRING" id="883.DvMF_1667"/>
<accession>B8DLW9</accession>
<organism evidence="1">
    <name type="scientific">Nitratidesulfovibrio vulgaris (strain DSM 19637 / Miyazaki F)</name>
    <name type="common">Desulfovibrio vulgaris</name>
    <dbReference type="NCBI Taxonomy" id="883"/>
    <lineage>
        <taxon>Bacteria</taxon>
        <taxon>Pseudomonadati</taxon>
        <taxon>Thermodesulfobacteriota</taxon>
        <taxon>Desulfovibrionia</taxon>
        <taxon>Desulfovibrionales</taxon>
        <taxon>Desulfovibrionaceae</taxon>
        <taxon>Nitratidesulfovibrio</taxon>
    </lineage>
</organism>
<dbReference type="AlphaFoldDB" id="B8DLW9"/>